<gene>
    <name evidence="2" type="ORF">AFUS01_LOCUS18219</name>
</gene>
<evidence type="ECO:0000259" key="1">
    <source>
        <dbReference type="PROSITE" id="PS50003"/>
    </source>
</evidence>
<name>A0A8J2P3D8_9HEXA</name>
<dbReference type="Proteomes" id="UP000708208">
    <property type="component" value="Unassembled WGS sequence"/>
</dbReference>
<dbReference type="PROSITE" id="PS50003">
    <property type="entry name" value="PH_DOMAIN"/>
    <property type="match status" value="1"/>
</dbReference>
<evidence type="ECO:0000313" key="2">
    <source>
        <dbReference type="EMBL" id="CAG7729514.1"/>
    </source>
</evidence>
<sequence length="48" mass="5768">MQRSIRVNESQILMLAEKARFDHVMAGYLFKKSNGASKWTRRYFILFQ</sequence>
<accession>A0A8J2P3D8</accession>
<protein>
    <recommendedName>
        <fullName evidence="1">PH domain-containing protein</fullName>
    </recommendedName>
</protein>
<comment type="caution">
    <text evidence="2">The sequence shown here is derived from an EMBL/GenBank/DDBJ whole genome shotgun (WGS) entry which is preliminary data.</text>
</comment>
<dbReference type="InterPro" id="IPR001849">
    <property type="entry name" value="PH_domain"/>
</dbReference>
<keyword evidence="3" id="KW-1185">Reference proteome</keyword>
<proteinExistence type="predicted"/>
<evidence type="ECO:0000313" key="3">
    <source>
        <dbReference type="Proteomes" id="UP000708208"/>
    </source>
</evidence>
<reference evidence="2" key="1">
    <citation type="submission" date="2021-06" db="EMBL/GenBank/DDBJ databases">
        <authorList>
            <person name="Hodson N. C."/>
            <person name="Mongue J. A."/>
            <person name="Jaron S. K."/>
        </authorList>
    </citation>
    <scope>NUCLEOTIDE SEQUENCE</scope>
</reference>
<feature type="non-terminal residue" evidence="2">
    <location>
        <position position="48"/>
    </location>
</feature>
<organism evidence="2 3">
    <name type="scientific">Allacma fusca</name>
    <dbReference type="NCBI Taxonomy" id="39272"/>
    <lineage>
        <taxon>Eukaryota</taxon>
        <taxon>Metazoa</taxon>
        <taxon>Ecdysozoa</taxon>
        <taxon>Arthropoda</taxon>
        <taxon>Hexapoda</taxon>
        <taxon>Collembola</taxon>
        <taxon>Symphypleona</taxon>
        <taxon>Sminthuridae</taxon>
        <taxon>Allacma</taxon>
    </lineage>
</organism>
<dbReference type="OrthoDB" id="10254377at2759"/>
<dbReference type="AlphaFoldDB" id="A0A8J2P3D8"/>
<dbReference type="EMBL" id="CAJVCH010179531">
    <property type="protein sequence ID" value="CAG7729514.1"/>
    <property type="molecule type" value="Genomic_DNA"/>
</dbReference>
<feature type="domain" description="PH" evidence="1">
    <location>
        <begin position="22"/>
        <end position="48"/>
    </location>
</feature>